<evidence type="ECO:0000256" key="3">
    <source>
        <dbReference type="ARBA" id="ARBA00022568"/>
    </source>
</evidence>
<keyword evidence="12" id="KW-0325">Glycoprotein</keyword>
<keyword evidence="10" id="KW-0406">Ion transport</keyword>
<dbReference type="InterPro" id="IPR036465">
    <property type="entry name" value="vWFA_dom_sf"/>
</dbReference>
<keyword evidence="3" id="KW-0109">Calcium transport</keyword>
<keyword evidence="8" id="KW-0851">Voltage-gated channel</keyword>
<evidence type="ECO:0000256" key="1">
    <source>
        <dbReference type="ARBA" id="ARBA00004479"/>
    </source>
</evidence>
<evidence type="ECO:0000256" key="10">
    <source>
        <dbReference type="ARBA" id="ARBA00023065"/>
    </source>
</evidence>
<dbReference type="EMBL" id="BDGG01000005">
    <property type="protein sequence ID" value="GAU99492.1"/>
    <property type="molecule type" value="Genomic_DNA"/>
</dbReference>
<evidence type="ECO:0000256" key="7">
    <source>
        <dbReference type="ARBA" id="ARBA00022837"/>
    </source>
</evidence>
<dbReference type="GO" id="GO:0005245">
    <property type="term" value="F:voltage-gated calcium channel activity"/>
    <property type="evidence" value="ECO:0007669"/>
    <property type="project" value="TreeGrafter"/>
</dbReference>
<protein>
    <recommendedName>
        <fullName evidence="15">VWFA domain-containing protein</fullName>
    </recommendedName>
</protein>
<dbReference type="Pfam" id="PF08399">
    <property type="entry name" value="VWA_N"/>
    <property type="match status" value="1"/>
</dbReference>
<dbReference type="SMART" id="SM00327">
    <property type="entry name" value="VWA"/>
    <property type="match status" value="1"/>
</dbReference>
<dbReference type="PANTHER" id="PTHR10166">
    <property type="entry name" value="VOLTAGE-DEPENDENT CALCIUM CHANNEL SUBUNIT ALPHA-2/DELTA-RELATED"/>
    <property type="match status" value="1"/>
</dbReference>
<evidence type="ECO:0000313" key="17">
    <source>
        <dbReference type="Proteomes" id="UP000186922"/>
    </source>
</evidence>
<feature type="chain" id="PRO_5008898434" description="VWFA domain-containing protein" evidence="14">
    <location>
        <begin position="26"/>
        <end position="1184"/>
    </location>
</feature>
<dbReference type="PANTHER" id="PTHR10166:SF43">
    <property type="entry name" value="VWA N-TERMINAL DOMAIN-CONTAINING PROTEIN"/>
    <property type="match status" value="1"/>
</dbReference>
<feature type="domain" description="VWFA" evidence="15">
    <location>
        <begin position="258"/>
        <end position="389"/>
    </location>
</feature>
<evidence type="ECO:0000256" key="6">
    <source>
        <dbReference type="ARBA" id="ARBA00022729"/>
    </source>
</evidence>
<keyword evidence="6 14" id="KW-0732">Signal</keyword>
<evidence type="ECO:0000256" key="13">
    <source>
        <dbReference type="ARBA" id="ARBA00023303"/>
    </source>
</evidence>
<evidence type="ECO:0000256" key="11">
    <source>
        <dbReference type="ARBA" id="ARBA00023136"/>
    </source>
</evidence>
<dbReference type="STRING" id="947166.A0A1D1VHE2"/>
<proteinExistence type="predicted"/>
<evidence type="ECO:0000256" key="9">
    <source>
        <dbReference type="ARBA" id="ARBA00022989"/>
    </source>
</evidence>
<evidence type="ECO:0000256" key="12">
    <source>
        <dbReference type="ARBA" id="ARBA00023180"/>
    </source>
</evidence>
<dbReference type="Gene3D" id="3.30.450.20">
    <property type="entry name" value="PAS domain"/>
    <property type="match status" value="2"/>
</dbReference>
<evidence type="ECO:0000256" key="4">
    <source>
        <dbReference type="ARBA" id="ARBA00022673"/>
    </source>
</evidence>
<evidence type="ECO:0000256" key="5">
    <source>
        <dbReference type="ARBA" id="ARBA00022692"/>
    </source>
</evidence>
<dbReference type="InterPro" id="IPR002035">
    <property type="entry name" value="VWF_A"/>
</dbReference>
<keyword evidence="17" id="KW-1185">Reference proteome</keyword>
<keyword evidence="4" id="KW-0107">Calcium channel</keyword>
<feature type="signal peptide" evidence="14">
    <location>
        <begin position="1"/>
        <end position="25"/>
    </location>
</feature>
<keyword evidence="5" id="KW-0812">Transmembrane</keyword>
<evidence type="ECO:0000256" key="8">
    <source>
        <dbReference type="ARBA" id="ARBA00022882"/>
    </source>
</evidence>
<evidence type="ECO:0000259" key="15">
    <source>
        <dbReference type="PROSITE" id="PS50234"/>
    </source>
</evidence>
<dbReference type="PROSITE" id="PS50234">
    <property type="entry name" value="VWFA"/>
    <property type="match status" value="1"/>
</dbReference>
<dbReference type="InterPro" id="IPR051173">
    <property type="entry name" value="Ca_channel_alpha-2/delta"/>
</dbReference>
<evidence type="ECO:0000256" key="14">
    <source>
        <dbReference type="SAM" id="SignalP"/>
    </source>
</evidence>
<keyword evidence="2" id="KW-0813">Transport</keyword>
<dbReference type="AlphaFoldDB" id="A0A1D1VHE2"/>
<name>A0A1D1VHE2_RAMVA</name>
<accession>A0A1D1VHE2</accession>
<reference evidence="16 17" key="1">
    <citation type="journal article" date="2016" name="Nat. Commun.">
        <title>Extremotolerant tardigrade genome and improved radiotolerance of human cultured cells by tardigrade-unique protein.</title>
        <authorList>
            <person name="Hashimoto T."/>
            <person name="Horikawa D.D."/>
            <person name="Saito Y."/>
            <person name="Kuwahara H."/>
            <person name="Kozuka-Hata H."/>
            <person name="Shin-I T."/>
            <person name="Minakuchi Y."/>
            <person name="Ohishi K."/>
            <person name="Motoyama A."/>
            <person name="Aizu T."/>
            <person name="Enomoto A."/>
            <person name="Kondo K."/>
            <person name="Tanaka S."/>
            <person name="Hara Y."/>
            <person name="Koshikawa S."/>
            <person name="Sagara H."/>
            <person name="Miura T."/>
            <person name="Yokobori S."/>
            <person name="Miyagawa K."/>
            <person name="Suzuki Y."/>
            <person name="Kubo T."/>
            <person name="Oyama M."/>
            <person name="Kohara Y."/>
            <person name="Fujiyama A."/>
            <person name="Arakawa K."/>
            <person name="Katayama T."/>
            <person name="Toyoda A."/>
            <person name="Kunieda T."/>
        </authorList>
    </citation>
    <scope>NUCLEOTIDE SEQUENCE [LARGE SCALE GENOMIC DNA]</scope>
    <source>
        <strain evidence="16 17">YOKOZUNA-1</strain>
    </source>
</reference>
<keyword evidence="9" id="KW-1133">Transmembrane helix</keyword>
<organism evidence="16 17">
    <name type="scientific">Ramazzottius varieornatus</name>
    <name type="common">Water bear</name>
    <name type="synonym">Tardigrade</name>
    <dbReference type="NCBI Taxonomy" id="947166"/>
    <lineage>
        <taxon>Eukaryota</taxon>
        <taxon>Metazoa</taxon>
        <taxon>Ecdysozoa</taxon>
        <taxon>Tardigrada</taxon>
        <taxon>Eutardigrada</taxon>
        <taxon>Parachela</taxon>
        <taxon>Hypsibioidea</taxon>
        <taxon>Ramazzottiidae</taxon>
        <taxon>Ramazzottius</taxon>
    </lineage>
</organism>
<comment type="caution">
    <text evidence="16">The sequence shown here is derived from an EMBL/GenBank/DDBJ whole genome shotgun (WGS) entry which is preliminary data.</text>
</comment>
<dbReference type="InterPro" id="IPR013608">
    <property type="entry name" value="VWA_N"/>
</dbReference>
<evidence type="ECO:0000256" key="2">
    <source>
        <dbReference type="ARBA" id="ARBA00022448"/>
    </source>
</evidence>
<dbReference type="Proteomes" id="UP000186922">
    <property type="component" value="Unassembled WGS sequence"/>
</dbReference>
<dbReference type="Gene3D" id="3.40.50.410">
    <property type="entry name" value="von Willebrand factor, type A domain"/>
    <property type="match status" value="1"/>
</dbReference>
<gene>
    <name evidence="16" type="primary">RvY_10486-1</name>
    <name evidence="16" type="synonym">RvY_10486.1</name>
    <name evidence="16" type="ORF">RvY_10486</name>
</gene>
<dbReference type="GO" id="GO:0005891">
    <property type="term" value="C:voltage-gated calcium channel complex"/>
    <property type="evidence" value="ECO:0007669"/>
    <property type="project" value="TreeGrafter"/>
</dbReference>
<dbReference type="SUPFAM" id="SSF53300">
    <property type="entry name" value="vWA-like"/>
    <property type="match status" value="1"/>
</dbReference>
<sequence length="1184" mass="134793">MMPKSLILVIIPSVILVTFHAGAIAELFGSSPEEMASKGTLSGDVQNWATLIQNYILELANHGIGRDKTQALFDSANYTFESKDGDTLLSNVQASLGDYLMRKRVAAERIATAVVKLHDEYLIKKRRNETIKYRRLRDMPLNLYRDSDIPSTVLPKRFSTYFKQEVNHDYSTVKIPDQVPRDDEAVLDAVYYTVELDGVFRQNRKSDQHIRWQYFGTNLGLIRLYPGREWDTNFAGFYNDYDPRIRPWHIAASSGPKDVVIVLDCSASMIGKKFDIAKSVAITVINTLTKQDWVNVVCARESHWDSVGLWHYYTSEVLGCQSGSLVPATNAHRKDLIEKVSQLQAGGTSELEIGFRIAFDLLQSTRRSHCQSIIVFVTDGKDIDNEEVRCAPGYYTRSGYVPGPVCRYNWTKVWNVAENRNAKIFPKARIFSFLTVDEGEVFPGNLSCANGGVMVRLETGEDLINKMRPYFDYLSQRTMEWEGLWTAPYLDAWGLGVAITYAVPAVSKITGRTIGVAGVDATLEEIEHFLIRYQWGSVYTFIINRQGETILHPKLKQSTSLLEDPIFITISQLEQDKNGEPWEFSDVERAMRNLEKGQKTVFKNGENITYYYGSAGREYGFAFVLKQSDMVFRRAQEPLDERRFSTSYWNLLIEYNSTWAKERLPGVYDHLDIRYNDSRYPLLTVSYKHSSIFFAPKCHCDPNKYFFDDMLHVKTVDAHLYINFDEPDAGCDGGGQYEKGLRADVKITAPIETYWKERDFEWIDQIKWTYVGMRSGVFRTYPGHRSTRLYDATTRAWFKRAKNAPTKTVISNAYMDSAGVGKIITISQAVFEGIPVIRQDECLRRSPHGPWPGGCECNTENDCISARCYMSSAAVFANDLHPRCATERVEAVTSLDMLYNDFYHQTIKIMESTGLRPMKGCGTYYECPDGRKACMTRCYLFDNEGYILTDDDFVSANDLDEKKYKEVSLGKKEGEIMKELVYKYKLFVRKEQVDFQGTCTITPYTPKVTLSGIPMIPEEQDDYYKFKGPIPAFSNSYGCIQDVVRYVANASVLGDTGMLTGNISGPCMSGFYYVTALPKTNLFLLVIENYNRSKSEKPFNFNCKITQSLVTSGSFRIINGTCSAQEEDSSNSRPQICPPLKNESLVNVTCSFNSAPTSVRYCDFLFLWVGFLVWMTNSLKNGFF</sequence>
<dbReference type="Pfam" id="PF13519">
    <property type="entry name" value="VWA_2"/>
    <property type="match status" value="1"/>
</dbReference>
<evidence type="ECO:0000313" key="16">
    <source>
        <dbReference type="EMBL" id="GAU99492.1"/>
    </source>
</evidence>
<dbReference type="OrthoDB" id="10054666at2759"/>
<keyword evidence="7" id="KW-0106">Calcium</keyword>
<comment type="subcellular location">
    <subcellularLocation>
        <location evidence="1">Membrane</location>
        <topology evidence="1">Single-pass type I membrane protein</topology>
    </subcellularLocation>
</comment>
<keyword evidence="13" id="KW-0407">Ion channel</keyword>
<keyword evidence="11" id="KW-0472">Membrane</keyword>